<protein>
    <recommendedName>
        <fullName evidence="2">CWH43-like N-terminal domain-containing protein</fullName>
    </recommendedName>
</protein>
<dbReference type="GO" id="GO:0006506">
    <property type="term" value="P:GPI anchor biosynthetic process"/>
    <property type="evidence" value="ECO:0007669"/>
    <property type="project" value="TreeGrafter"/>
</dbReference>
<dbReference type="AlphaFoldDB" id="A0AAN5CIQ2"/>
<dbReference type="InterPro" id="IPR039545">
    <property type="entry name" value="PGAP2"/>
</dbReference>
<keyword evidence="4" id="KW-1185">Reference proteome</keyword>
<dbReference type="GO" id="GO:0000139">
    <property type="term" value="C:Golgi membrane"/>
    <property type="evidence" value="ECO:0007669"/>
    <property type="project" value="InterPro"/>
</dbReference>
<reference evidence="4" key="1">
    <citation type="submission" date="2022-10" db="EMBL/GenBank/DDBJ databases">
        <title>Genome assembly of Pristionchus species.</title>
        <authorList>
            <person name="Yoshida K."/>
            <person name="Sommer R.J."/>
        </authorList>
    </citation>
    <scope>NUCLEOTIDE SEQUENCE [LARGE SCALE GENOMIC DNA]</scope>
    <source>
        <strain evidence="4">RS5460</strain>
    </source>
</reference>
<keyword evidence="1" id="KW-0812">Transmembrane</keyword>
<feature type="non-terminal residue" evidence="3">
    <location>
        <position position="1"/>
    </location>
</feature>
<sequence length="102" mass="11242">LFVIHANASLSVTLIAILAAVLPSVTCFSLLLYTFLYQHEKMANFALTGCPNASSAIPPIAYVIGVWEPQRLIWQAVLLLHFPARVLMAFVKFPSVPCRVTQ</sequence>
<organism evidence="3 4">
    <name type="scientific">Pristionchus mayeri</name>
    <dbReference type="NCBI Taxonomy" id="1317129"/>
    <lineage>
        <taxon>Eukaryota</taxon>
        <taxon>Metazoa</taxon>
        <taxon>Ecdysozoa</taxon>
        <taxon>Nematoda</taxon>
        <taxon>Chromadorea</taxon>
        <taxon>Rhabditida</taxon>
        <taxon>Rhabditina</taxon>
        <taxon>Diplogasteromorpha</taxon>
        <taxon>Diplogasteroidea</taxon>
        <taxon>Neodiplogasteridae</taxon>
        <taxon>Pristionchus</taxon>
    </lineage>
</organism>
<dbReference type="InterPro" id="IPR019402">
    <property type="entry name" value="CWH43_N"/>
</dbReference>
<proteinExistence type="predicted"/>
<dbReference type="PANTHER" id="PTHR12892:SF15">
    <property type="entry name" value="POST-GPI ATTACHMENT TO PROTEINS FACTOR 2-LIKE"/>
    <property type="match status" value="1"/>
</dbReference>
<evidence type="ECO:0000313" key="4">
    <source>
        <dbReference type="Proteomes" id="UP001328107"/>
    </source>
</evidence>
<comment type="caution">
    <text evidence="3">The sequence shown here is derived from an EMBL/GenBank/DDBJ whole genome shotgun (WGS) entry which is preliminary data.</text>
</comment>
<evidence type="ECO:0000259" key="2">
    <source>
        <dbReference type="Pfam" id="PF10277"/>
    </source>
</evidence>
<dbReference type="PANTHER" id="PTHR12892">
    <property type="entry name" value="FGF RECEPTOR ACTIVATING PROTEIN 1"/>
    <property type="match status" value="1"/>
</dbReference>
<accession>A0AAN5CIQ2</accession>
<keyword evidence="1" id="KW-1133">Transmembrane helix</keyword>
<feature type="domain" description="CWH43-like N-terminal" evidence="2">
    <location>
        <begin position="15"/>
        <end position="93"/>
    </location>
</feature>
<gene>
    <name evidence="3" type="ORF">PMAYCL1PPCAC_15304</name>
</gene>
<keyword evidence="1" id="KW-0472">Membrane</keyword>
<feature type="transmembrane region" description="Helical" evidence="1">
    <location>
        <begin position="12"/>
        <end position="33"/>
    </location>
</feature>
<dbReference type="EMBL" id="BTRK01000004">
    <property type="protein sequence ID" value="GMR45109.1"/>
    <property type="molecule type" value="Genomic_DNA"/>
</dbReference>
<dbReference type="Pfam" id="PF10277">
    <property type="entry name" value="Frag1"/>
    <property type="match status" value="1"/>
</dbReference>
<dbReference type="GO" id="GO:0005789">
    <property type="term" value="C:endoplasmic reticulum membrane"/>
    <property type="evidence" value="ECO:0007669"/>
    <property type="project" value="TreeGrafter"/>
</dbReference>
<dbReference type="Proteomes" id="UP001328107">
    <property type="component" value="Unassembled WGS sequence"/>
</dbReference>
<evidence type="ECO:0000256" key="1">
    <source>
        <dbReference type="SAM" id="Phobius"/>
    </source>
</evidence>
<evidence type="ECO:0000313" key="3">
    <source>
        <dbReference type="EMBL" id="GMR45109.1"/>
    </source>
</evidence>
<name>A0AAN5CIQ2_9BILA</name>